<dbReference type="SMART" id="SM00421">
    <property type="entry name" value="HTH_LUXR"/>
    <property type="match status" value="1"/>
</dbReference>
<dbReference type="SUPFAM" id="SSF55781">
    <property type="entry name" value="GAF domain-like"/>
    <property type="match status" value="1"/>
</dbReference>
<dbReference type="OrthoDB" id="4069167at2"/>
<dbReference type="InterPro" id="IPR016032">
    <property type="entry name" value="Sig_transdc_resp-reg_C-effctor"/>
</dbReference>
<dbReference type="SUPFAM" id="SSF46894">
    <property type="entry name" value="C-terminal effector domain of the bipartite response regulators"/>
    <property type="match status" value="1"/>
</dbReference>
<dbReference type="EMBL" id="JNAD02000012">
    <property type="protein sequence ID" value="RKM92965.1"/>
    <property type="molecule type" value="Genomic_DNA"/>
</dbReference>
<dbReference type="PANTHER" id="PTHR43214">
    <property type="entry name" value="TWO-COMPONENT RESPONSE REGULATOR"/>
    <property type="match status" value="1"/>
</dbReference>
<dbReference type="PANTHER" id="PTHR43214:SF42">
    <property type="entry name" value="TRANSCRIPTIONAL REGULATORY PROTEIN DESR"/>
    <property type="match status" value="1"/>
</dbReference>
<dbReference type="InterPro" id="IPR000792">
    <property type="entry name" value="Tscrpt_reg_LuxR_C"/>
</dbReference>
<dbReference type="Proteomes" id="UP000028058">
    <property type="component" value="Unassembled WGS sequence"/>
</dbReference>
<dbReference type="InterPro" id="IPR039420">
    <property type="entry name" value="WalR-like"/>
</dbReference>
<dbReference type="GO" id="GO:0003677">
    <property type="term" value="F:DNA binding"/>
    <property type="evidence" value="ECO:0007669"/>
    <property type="project" value="InterPro"/>
</dbReference>
<dbReference type="Gene3D" id="3.30.450.40">
    <property type="match status" value="1"/>
</dbReference>
<gene>
    <name evidence="1" type="ORF">SFRA_023890</name>
</gene>
<dbReference type="Pfam" id="PF01590">
    <property type="entry name" value="GAF"/>
    <property type="match status" value="1"/>
</dbReference>
<organism evidence="1 2">
    <name type="scientific">Streptomyces xinghaiensis</name>
    <dbReference type="NCBI Taxonomy" id="1038928"/>
    <lineage>
        <taxon>Bacteria</taxon>
        <taxon>Bacillati</taxon>
        <taxon>Actinomycetota</taxon>
        <taxon>Actinomycetes</taxon>
        <taxon>Kitasatosporales</taxon>
        <taxon>Streptomycetaceae</taxon>
        <taxon>Streptomyces</taxon>
    </lineage>
</organism>
<evidence type="ECO:0000313" key="1">
    <source>
        <dbReference type="EMBL" id="RKM92965.1"/>
    </source>
</evidence>
<dbReference type="CDD" id="cd06170">
    <property type="entry name" value="LuxR_C_like"/>
    <property type="match status" value="1"/>
</dbReference>
<dbReference type="InterPro" id="IPR003018">
    <property type="entry name" value="GAF"/>
</dbReference>
<keyword evidence="2" id="KW-1185">Reference proteome</keyword>
<sequence>MAEREHGGANADGPRTPGATAEVRAALLRLRRASGLPVAFGGLLVDGTRLRIGELSGASTGSLAGLSVTTGNGLGGKALALSRPVTVTDYPASRTISHEYDGAVAAEGLRAVLAVPVIVGRRVRGVLYGALRQPVPLGDRTLHAAMGAARELERTLAVRDEAQRLLAEGRTGTARAAGPAGAGPAGVFAGPGRAADAAGAGAGALGGPGVPGGPGLPGGPGGPDGFGGPGGPGDPDGAGGVMSGAAWERVREAHARLRALAPRVADPELRDEVLAVCERLAEAGSAEPAADRRGAPGGTGLAPRELDVLACVAAGATNADAAERLGVRPETVKAYLRSAMRRLGAHSRLEAVVAARRAGLLP</sequence>
<dbReference type="InterPro" id="IPR036388">
    <property type="entry name" value="WH-like_DNA-bd_sf"/>
</dbReference>
<protein>
    <submittedName>
        <fullName evidence="1">GAF domain-containing protein</fullName>
    </submittedName>
</protein>
<dbReference type="GO" id="GO:0006355">
    <property type="term" value="P:regulation of DNA-templated transcription"/>
    <property type="evidence" value="ECO:0007669"/>
    <property type="project" value="InterPro"/>
</dbReference>
<dbReference type="Pfam" id="PF00196">
    <property type="entry name" value="GerE"/>
    <property type="match status" value="1"/>
</dbReference>
<dbReference type="AlphaFoldDB" id="A0A454KSM2"/>
<proteinExistence type="predicted"/>
<reference evidence="1 2" key="1">
    <citation type="journal article" date="2014" name="Genome Announc.">
        <title>Draft Genome Sequence of Streptomyces fradiae ATCC 19609, a Strain Highly Sensitive to Antibiotics.</title>
        <authorList>
            <person name="Bekker O.B."/>
            <person name="Klimina K.M."/>
            <person name="Vatlin A.A."/>
            <person name="Zakharevich N.V."/>
            <person name="Kasianov A.S."/>
            <person name="Danilenko V.N."/>
        </authorList>
    </citation>
    <scope>NUCLEOTIDE SEQUENCE [LARGE SCALE GENOMIC DNA]</scope>
    <source>
        <strain evidence="1 2">ATCC 19609</strain>
    </source>
</reference>
<dbReference type="RefSeq" id="WP_050364450.1">
    <property type="nucleotide sequence ID" value="NZ_CP134822.1"/>
</dbReference>
<comment type="caution">
    <text evidence="1">The sequence shown here is derived from an EMBL/GenBank/DDBJ whole genome shotgun (WGS) entry which is preliminary data.</text>
</comment>
<evidence type="ECO:0000313" key="2">
    <source>
        <dbReference type="Proteomes" id="UP000028058"/>
    </source>
</evidence>
<name>A0A454KSM2_9ACTN</name>
<dbReference type="PRINTS" id="PR00038">
    <property type="entry name" value="HTHLUXR"/>
</dbReference>
<dbReference type="Gene3D" id="1.10.10.10">
    <property type="entry name" value="Winged helix-like DNA-binding domain superfamily/Winged helix DNA-binding domain"/>
    <property type="match status" value="1"/>
</dbReference>
<accession>A0A454KSM2</accession>
<dbReference type="PROSITE" id="PS50043">
    <property type="entry name" value="HTH_LUXR_2"/>
    <property type="match status" value="1"/>
</dbReference>
<dbReference type="InterPro" id="IPR029016">
    <property type="entry name" value="GAF-like_dom_sf"/>
</dbReference>